<sequence length="80" mass="9015">MQIGIRNVVNITPKVAVSPSTSRVMRSKVQILDAVNQEIRVIYIRRRWSIGALLRLSSPTHSIDRLRQSTGNRPKGPVKP</sequence>
<reference evidence="1" key="1">
    <citation type="submission" date="2015-12" db="EMBL/GenBank/DDBJ databases">
        <title>Gene expression during late stages of embryo sac development: a critical building block for successful pollen-pistil interactions.</title>
        <authorList>
            <person name="Liu Y."/>
            <person name="Joly V."/>
            <person name="Sabar M."/>
            <person name="Matton D.P."/>
        </authorList>
    </citation>
    <scope>NUCLEOTIDE SEQUENCE</scope>
</reference>
<name>A0A0V0GLM0_SOLCH</name>
<proteinExistence type="predicted"/>
<organism evidence="1">
    <name type="scientific">Solanum chacoense</name>
    <name type="common">Chaco potato</name>
    <dbReference type="NCBI Taxonomy" id="4108"/>
    <lineage>
        <taxon>Eukaryota</taxon>
        <taxon>Viridiplantae</taxon>
        <taxon>Streptophyta</taxon>
        <taxon>Embryophyta</taxon>
        <taxon>Tracheophyta</taxon>
        <taxon>Spermatophyta</taxon>
        <taxon>Magnoliopsida</taxon>
        <taxon>eudicotyledons</taxon>
        <taxon>Gunneridae</taxon>
        <taxon>Pentapetalae</taxon>
        <taxon>asterids</taxon>
        <taxon>lamiids</taxon>
        <taxon>Solanales</taxon>
        <taxon>Solanaceae</taxon>
        <taxon>Solanoideae</taxon>
        <taxon>Solaneae</taxon>
        <taxon>Solanum</taxon>
    </lineage>
</organism>
<dbReference type="EMBL" id="GEDG01037316">
    <property type="protein sequence ID" value="JAP08203.1"/>
    <property type="molecule type" value="Transcribed_RNA"/>
</dbReference>
<dbReference type="AlphaFoldDB" id="A0A0V0GLM0"/>
<protein>
    <submittedName>
        <fullName evidence="1">Putative ovule protein</fullName>
    </submittedName>
</protein>
<evidence type="ECO:0000313" key="1">
    <source>
        <dbReference type="EMBL" id="JAP08203.1"/>
    </source>
</evidence>
<accession>A0A0V0GLM0</accession>